<evidence type="ECO:0000313" key="3">
    <source>
        <dbReference type="Proteomes" id="UP000187001"/>
    </source>
</evidence>
<dbReference type="InterPro" id="IPR029063">
    <property type="entry name" value="SAM-dependent_MTases_sf"/>
</dbReference>
<reference evidence="2 3" key="1">
    <citation type="submission" date="2016-07" db="EMBL/GenBank/DDBJ databases">
        <authorList>
            <person name="Sutton G."/>
            <person name="Brinkac L."/>
            <person name="Sanka R."/>
            <person name="Adams M."/>
            <person name="Lau E."/>
            <person name="Kumar A."/>
            <person name="Macaden R."/>
        </authorList>
    </citation>
    <scope>NUCLEOTIDE SEQUENCE [LARGE SCALE GENOMIC DNA]</scope>
    <source>
        <strain evidence="2 3">GA-0871</strain>
    </source>
</reference>
<evidence type="ECO:0000259" key="1">
    <source>
        <dbReference type="Pfam" id="PF00535"/>
    </source>
</evidence>
<feature type="domain" description="Glycosyltransferase 2-like" evidence="1">
    <location>
        <begin position="6"/>
        <end position="100"/>
    </location>
</feature>
<dbReference type="EMBL" id="MBER01000004">
    <property type="protein sequence ID" value="OMC52545.1"/>
    <property type="molecule type" value="Genomic_DNA"/>
</dbReference>
<dbReference type="InterPro" id="IPR008884">
    <property type="entry name" value="TylF_MeTrfase"/>
</dbReference>
<dbReference type="InterPro" id="IPR029044">
    <property type="entry name" value="Nucleotide-diphossugar_trans"/>
</dbReference>
<dbReference type="Proteomes" id="UP000187001">
    <property type="component" value="Unassembled WGS sequence"/>
</dbReference>
<protein>
    <recommendedName>
        <fullName evidence="1">Glycosyltransferase 2-like domain-containing protein</fullName>
    </recommendedName>
</protein>
<dbReference type="RefSeq" id="WP_076202397.1">
    <property type="nucleotide sequence ID" value="NZ_MBER01000004.1"/>
</dbReference>
<accession>A0ABD6QUC5</accession>
<dbReference type="PANTHER" id="PTHR40036">
    <property type="entry name" value="MACROCIN O-METHYLTRANSFERASE"/>
    <property type="match status" value="1"/>
</dbReference>
<name>A0ABD6QUC5_MYCFO</name>
<dbReference type="Pfam" id="PF00535">
    <property type="entry name" value="Glycos_transf_2"/>
    <property type="match status" value="1"/>
</dbReference>
<comment type="caution">
    <text evidence="2">The sequence shown here is derived from an EMBL/GenBank/DDBJ whole genome shotgun (WGS) entry which is preliminary data.</text>
</comment>
<sequence>MTNLGVAITTHNRRDTFQDALRNWQKHLPAGAHLVVVDDGSDVPVPDIPCVTVIRHEYPQGIAVAKNAGIAALMERGAEHLFMSDDDIWPVTDNWWQPYVDSPEAHLSFQWAGPGRHQIVHQDGQHIAIGFPRGCLLYAERRVINTIGGMNTAFGVHGGEHVDWQQRSHDAGLTTWPYADVAGSHELFYCRDKERGNTRGSSRFNVNERRRLCQANGTRWGHKWQGWPYFPYKASDGTQDYSLGPYFEPTHHYALLAHVVGLHPTGVALEFGVGSGQSTRAIAYHMPVIGFDSFAGLPEDWRPEFPKGSFANKPPKIPNAELIIGLYTDTLPNFELPDHVGLVHIDCDLLSSTRTVLEHIEPALKPGTYIVFDEWHGYDTCEDHEQQAWREFADRTGIKWAVVGHSHEAWAIRIT</sequence>
<dbReference type="SUPFAM" id="SSF53335">
    <property type="entry name" value="S-adenosyl-L-methionine-dependent methyltransferases"/>
    <property type="match status" value="1"/>
</dbReference>
<dbReference type="Pfam" id="PF13578">
    <property type="entry name" value="Methyltransf_24"/>
    <property type="match status" value="1"/>
</dbReference>
<dbReference type="SUPFAM" id="SSF53448">
    <property type="entry name" value="Nucleotide-diphospho-sugar transferases"/>
    <property type="match status" value="1"/>
</dbReference>
<gene>
    <name evidence="2" type="ORF">A5742_16450</name>
</gene>
<organism evidence="2 3">
    <name type="scientific">Mycolicibacterium fortuitum</name>
    <name type="common">Mycobacterium fortuitum</name>
    <dbReference type="NCBI Taxonomy" id="1766"/>
    <lineage>
        <taxon>Bacteria</taxon>
        <taxon>Bacillati</taxon>
        <taxon>Actinomycetota</taxon>
        <taxon>Actinomycetes</taxon>
        <taxon>Mycobacteriales</taxon>
        <taxon>Mycobacteriaceae</taxon>
        <taxon>Mycolicibacterium</taxon>
    </lineage>
</organism>
<evidence type="ECO:0000313" key="2">
    <source>
        <dbReference type="EMBL" id="OMC52545.1"/>
    </source>
</evidence>
<dbReference type="Gene3D" id="3.40.50.150">
    <property type="entry name" value="Vaccinia Virus protein VP39"/>
    <property type="match status" value="1"/>
</dbReference>
<proteinExistence type="predicted"/>
<dbReference type="AlphaFoldDB" id="A0ABD6QUC5"/>
<dbReference type="PANTHER" id="PTHR40036:SF1">
    <property type="entry name" value="MACROCIN O-METHYLTRANSFERASE"/>
    <property type="match status" value="1"/>
</dbReference>
<dbReference type="Gene3D" id="3.90.550.10">
    <property type="entry name" value="Spore Coat Polysaccharide Biosynthesis Protein SpsA, Chain A"/>
    <property type="match status" value="1"/>
</dbReference>
<dbReference type="InterPro" id="IPR001173">
    <property type="entry name" value="Glyco_trans_2-like"/>
</dbReference>